<evidence type="ECO:0000313" key="1">
    <source>
        <dbReference type="EMBL" id="KIL35149.1"/>
    </source>
</evidence>
<dbReference type="EMBL" id="JXAL01000024">
    <property type="protein sequence ID" value="KIL35149.1"/>
    <property type="molecule type" value="Genomic_DNA"/>
</dbReference>
<keyword evidence="2" id="KW-1185">Reference proteome</keyword>
<dbReference type="Proteomes" id="UP000054526">
    <property type="component" value="Unassembled WGS sequence"/>
</dbReference>
<name>A0ABR5A271_9BACL</name>
<protein>
    <recommendedName>
        <fullName evidence="3">D-isomer specific 2-hydroxyacid dehydrogenase catalytic domain-containing protein</fullName>
    </recommendedName>
</protein>
<evidence type="ECO:0008006" key="3">
    <source>
        <dbReference type="Google" id="ProtNLM"/>
    </source>
</evidence>
<comment type="caution">
    <text evidence="1">The sequence shown here is derived from an EMBL/GenBank/DDBJ whole genome shotgun (WGS) entry which is preliminary data.</text>
</comment>
<proteinExistence type="predicted"/>
<reference evidence="1 2" key="1">
    <citation type="submission" date="2014-12" db="EMBL/GenBank/DDBJ databases">
        <title>Draft genome sequence of Cohnella kolymensis strain B-2846.</title>
        <authorList>
            <person name="Karlyshev A.V."/>
            <person name="Kudryashova E.B."/>
        </authorList>
    </citation>
    <scope>NUCLEOTIDE SEQUENCE [LARGE SCALE GENOMIC DNA]</scope>
    <source>
        <strain evidence="1 2">VKM B-2846</strain>
    </source>
</reference>
<dbReference type="RefSeq" id="WP_041065232.1">
    <property type="nucleotide sequence ID" value="NZ_JXAL01000024.1"/>
</dbReference>
<organism evidence="1 2">
    <name type="scientific">Cohnella kolymensis</name>
    <dbReference type="NCBI Taxonomy" id="1590652"/>
    <lineage>
        <taxon>Bacteria</taxon>
        <taxon>Bacillati</taxon>
        <taxon>Bacillota</taxon>
        <taxon>Bacilli</taxon>
        <taxon>Bacillales</taxon>
        <taxon>Paenibacillaceae</taxon>
        <taxon>Cohnella</taxon>
    </lineage>
</organism>
<accession>A0ABR5A271</accession>
<sequence>MNIVVTAKEAIERGWFVPMARELGLNVHALSPDKEITLTEEKLNNMGLYLISKSAVTPD</sequence>
<gene>
    <name evidence="1" type="ORF">SD71_16105</name>
</gene>
<evidence type="ECO:0000313" key="2">
    <source>
        <dbReference type="Proteomes" id="UP000054526"/>
    </source>
</evidence>